<dbReference type="Gene3D" id="2.130.10.10">
    <property type="entry name" value="YVTN repeat-like/Quinoprotein amine dehydrogenase"/>
    <property type="match status" value="3"/>
</dbReference>
<evidence type="ECO:0000256" key="2">
    <source>
        <dbReference type="ARBA" id="ARBA00022737"/>
    </source>
</evidence>
<dbReference type="EMBL" id="JADCUA010000001">
    <property type="protein sequence ID" value="KAH9844310.1"/>
    <property type="molecule type" value="Genomic_DNA"/>
</dbReference>
<accession>A0ABQ8L0Y8</accession>
<evidence type="ECO:0000313" key="5">
    <source>
        <dbReference type="EMBL" id="KAH9844310.1"/>
    </source>
</evidence>
<dbReference type="GeneID" id="72009015"/>
<keyword evidence="2" id="KW-0677">Repeat</keyword>
<dbReference type="Pfam" id="PF00400">
    <property type="entry name" value="WD40"/>
    <property type="match status" value="2"/>
</dbReference>
<organism evidence="5 6">
    <name type="scientific">Rhodofomes roseus</name>
    <dbReference type="NCBI Taxonomy" id="34475"/>
    <lineage>
        <taxon>Eukaryota</taxon>
        <taxon>Fungi</taxon>
        <taxon>Dikarya</taxon>
        <taxon>Basidiomycota</taxon>
        <taxon>Agaricomycotina</taxon>
        <taxon>Agaricomycetes</taxon>
        <taxon>Polyporales</taxon>
        <taxon>Rhodofomes</taxon>
    </lineage>
</organism>
<dbReference type="InterPro" id="IPR015943">
    <property type="entry name" value="WD40/YVTN_repeat-like_dom_sf"/>
</dbReference>
<evidence type="ECO:0000313" key="6">
    <source>
        <dbReference type="Proteomes" id="UP000814176"/>
    </source>
</evidence>
<dbReference type="PROSITE" id="PS50294">
    <property type="entry name" value="WD_REPEATS_REGION"/>
    <property type="match status" value="1"/>
</dbReference>
<dbReference type="RefSeq" id="XP_047785120.1">
    <property type="nucleotide sequence ID" value="XM_047928283.1"/>
</dbReference>
<dbReference type="SMART" id="SM00320">
    <property type="entry name" value="WD40"/>
    <property type="match status" value="5"/>
</dbReference>
<dbReference type="PANTHER" id="PTHR15574:SF40">
    <property type="entry name" value="WD AND TETRATRICOPEPTIDE REPEATS PROTEIN 1"/>
    <property type="match status" value="1"/>
</dbReference>
<proteinExistence type="predicted"/>
<dbReference type="InterPro" id="IPR001680">
    <property type="entry name" value="WD40_rpt"/>
</dbReference>
<feature type="compositionally biased region" description="Low complexity" evidence="4">
    <location>
        <begin position="11"/>
        <end position="22"/>
    </location>
</feature>
<comment type="caution">
    <text evidence="5">The sequence shown here is derived from an EMBL/GenBank/DDBJ whole genome shotgun (WGS) entry which is preliminary data.</text>
</comment>
<evidence type="ECO:0000256" key="1">
    <source>
        <dbReference type="ARBA" id="ARBA00022574"/>
    </source>
</evidence>
<protein>
    <submittedName>
        <fullName evidence="5">WD40 repeat-like protein</fullName>
    </submittedName>
</protein>
<evidence type="ECO:0000256" key="4">
    <source>
        <dbReference type="SAM" id="MobiDB-lite"/>
    </source>
</evidence>
<gene>
    <name evidence="5" type="ORF">C8Q71DRAFT_866595</name>
</gene>
<dbReference type="InterPro" id="IPR045151">
    <property type="entry name" value="DCAF8"/>
</dbReference>
<sequence length="563" mass="61761">MTTHHHLVDETSSPSTSVPSLTLSARRKRRLLSSVLQRPLDRVNVLGDDHYGHTGCVNALSWARDGELLISGGDDTTVRVWRMDSGESSQDYPFKCETVIRTGHRGNIFNAHMLPHSSRIATVAADRQVRICDVGAAAHSTRYNGETEYTSSQANVKVLRCHSGRVKRIVTEEGPDMFLTVAEDKTVRQHDLRVPHSCALDNCPAPLVRLGHELNAIALSPLTPYQFVVAGESPYGYLFDRRHAGRILKEEWGMPPNSDDVTTCVRRFGRAGRGPRESGGYEHITGAKMASSNGHELCAAYSSDAVYLYSTRDDPAEESLSRGGTVLPSNHSSASSARSSPAHSVSNDPSAIHRTNREMEEDIVRLMTEDSAMGDANEPMDEDMEDDEEDDDDGDEDADEGDEDSDSRDEMDDVHVASTSTVPIIYPRARFAGACNVETVKDVNFLGPEDEYVVSGSDDGNLFIWRKSTGQLHDILEGDGSVVNVIEAHPHLPLVAVSGIDTTVKLFGPARGPSQFSRLTNAENIMQRNSEARSRPINFASLFLQYQLARHTAGFGHCGGCRR</sequence>
<dbReference type="SUPFAM" id="SSF50978">
    <property type="entry name" value="WD40 repeat-like"/>
    <property type="match status" value="1"/>
</dbReference>
<keyword evidence="1 3" id="KW-0853">WD repeat</keyword>
<feature type="region of interest" description="Disordered" evidence="4">
    <location>
        <begin position="370"/>
        <end position="414"/>
    </location>
</feature>
<feature type="repeat" description="WD" evidence="3">
    <location>
        <begin position="50"/>
        <end position="91"/>
    </location>
</feature>
<name>A0ABQ8L0Y8_9APHY</name>
<dbReference type="PANTHER" id="PTHR15574">
    <property type="entry name" value="WD REPEAT DOMAIN-CONTAINING FAMILY"/>
    <property type="match status" value="1"/>
</dbReference>
<feature type="region of interest" description="Disordered" evidence="4">
    <location>
        <begin position="315"/>
        <end position="356"/>
    </location>
</feature>
<reference evidence="5 6" key="1">
    <citation type="journal article" date="2021" name="Environ. Microbiol.">
        <title>Gene family expansions and transcriptome signatures uncover fungal adaptations to wood decay.</title>
        <authorList>
            <person name="Hage H."/>
            <person name="Miyauchi S."/>
            <person name="Viragh M."/>
            <person name="Drula E."/>
            <person name="Min B."/>
            <person name="Chaduli D."/>
            <person name="Navarro D."/>
            <person name="Favel A."/>
            <person name="Norest M."/>
            <person name="Lesage-Meessen L."/>
            <person name="Balint B."/>
            <person name="Merenyi Z."/>
            <person name="de Eugenio L."/>
            <person name="Morin E."/>
            <person name="Martinez A.T."/>
            <person name="Baldrian P."/>
            <person name="Stursova M."/>
            <person name="Martinez M.J."/>
            <person name="Novotny C."/>
            <person name="Magnuson J.K."/>
            <person name="Spatafora J.W."/>
            <person name="Maurice S."/>
            <person name="Pangilinan J."/>
            <person name="Andreopoulos W."/>
            <person name="LaButti K."/>
            <person name="Hundley H."/>
            <person name="Na H."/>
            <person name="Kuo A."/>
            <person name="Barry K."/>
            <person name="Lipzen A."/>
            <person name="Henrissat B."/>
            <person name="Riley R."/>
            <person name="Ahrendt S."/>
            <person name="Nagy L.G."/>
            <person name="Grigoriev I.V."/>
            <person name="Martin F."/>
            <person name="Rosso M.N."/>
        </authorList>
    </citation>
    <scope>NUCLEOTIDE SEQUENCE [LARGE SCALE GENOMIC DNA]</scope>
    <source>
        <strain evidence="5 6">CIRM-BRFM 1785</strain>
    </source>
</reference>
<dbReference type="InterPro" id="IPR036322">
    <property type="entry name" value="WD40_repeat_dom_sf"/>
</dbReference>
<feature type="compositionally biased region" description="Low complexity" evidence="4">
    <location>
        <begin position="328"/>
        <end position="347"/>
    </location>
</feature>
<keyword evidence="6" id="KW-1185">Reference proteome</keyword>
<dbReference type="PROSITE" id="PS50082">
    <property type="entry name" value="WD_REPEATS_2"/>
    <property type="match status" value="1"/>
</dbReference>
<dbReference type="Proteomes" id="UP000814176">
    <property type="component" value="Unassembled WGS sequence"/>
</dbReference>
<evidence type="ECO:0000256" key="3">
    <source>
        <dbReference type="PROSITE-ProRule" id="PRU00221"/>
    </source>
</evidence>
<feature type="region of interest" description="Disordered" evidence="4">
    <location>
        <begin position="1"/>
        <end position="22"/>
    </location>
</feature>
<feature type="compositionally biased region" description="Acidic residues" evidence="4">
    <location>
        <begin position="378"/>
        <end position="412"/>
    </location>
</feature>